<proteinExistence type="predicted"/>
<dbReference type="OrthoDB" id="2596908at2759"/>
<keyword evidence="3" id="KW-1185">Reference proteome</keyword>
<evidence type="ECO:0000313" key="3">
    <source>
        <dbReference type="Proteomes" id="UP000053958"/>
    </source>
</evidence>
<gene>
    <name evidence="2" type="ORF">T310_2243</name>
</gene>
<evidence type="ECO:0000313" key="2">
    <source>
        <dbReference type="EMBL" id="KKA23703.1"/>
    </source>
</evidence>
<sequence>MRHYSVSLSLCLLLLLLQVLPAFAKNLLNNIELSWHHRRSPDHVLERAAWVVVDKERGPKPTTQSATRRTTTTKRVASSSAAVPSFDAQAFNQTATQACTNAVSNYSAAVNPSGIVACYNIAFWDNSTGVFQMDVRFYQKSDPVGDFVGVQPSDYTLSVSIPEASLSAPQMMWSKNGSLGGSQPAKGQFLQGFQNIGRMSEALEYSKLTESDLRILMIPDITIAAINPTTNMLANTSLSSDTISYVAGQLVQTGGTPNITFPQATALSAAVVSSATKFVLPGTHIMVFPTGLIVTCVWTGVFGLVYNSDAESQSIDLMNQSVNTNKMKTASSVWMLSRCRIRDIKRKHEQEEKEERRRKRVGTT</sequence>
<evidence type="ECO:0000256" key="1">
    <source>
        <dbReference type="SAM" id="SignalP"/>
    </source>
</evidence>
<comment type="caution">
    <text evidence="2">The sequence shown here is derived from an EMBL/GenBank/DDBJ whole genome shotgun (WGS) entry which is preliminary data.</text>
</comment>
<reference evidence="2 3" key="1">
    <citation type="submission" date="2015-04" db="EMBL/GenBank/DDBJ databases">
        <authorList>
            <person name="Heijne W.H."/>
            <person name="Fedorova N.D."/>
            <person name="Nierman W.C."/>
            <person name="Vollebregt A.W."/>
            <person name="Zhao Z."/>
            <person name="Wu L."/>
            <person name="Kumar M."/>
            <person name="Stam H."/>
            <person name="van den Berg M.A."/>
            <person name="Pel H.J."/>
        </authorList>
    </citation>
    <scope>NUCLEOTIDE SEQUENCE [LARGE SCALE GENOMIC DNA]</scope>
    <source>
        <strain evidence="2 3">CBS 393.64</strain>
    </source>
</reference>
<accession>A0A0F4Z1G6</accession>
<dbReference type="GeneID" id="25314594"/>
<feature type="chain" id="PRO_5002482213" evidence="1">
    <location>
        <begin position="25"/>
        <end position="364"/>
    </location>
</feature>
<name>A0A0F4Z1G6_RASE3</name>
<dbReference type="AlphaFoldDB" id="A0A0F4Z1G6"/>
<protein>
    <submittedName>
        <fullName evidence="2">Uncharacterized protein</fullName>
    </submittedName>
</protein>
<organism evidence="2 3">
    <name type="scientific">Rasamsonia emersonii (strain ATCC 16479 / CBS 393.64 / IMI 116815)</name>
    <dbReference type="NCBI Taxonomy" id="1408163"/>
    <lineage>
        <taxon>Eukaryota</taxon>
        <taxon>Fungi</taxon>
        <taxon>Dikarya</taxon>
        <taxon>Ascomycota</taxon>
        <taxon>Pezizomycotina</taxon>
        <taxon>Eurotiomycetes</taxon>
        <taxon>Eurotiomycetidae</taxon>
        <taxon>Eurotiales</taxon>
        <taxon>Trichocomaceae</taxon>
        <taxon>Rasamsonia</taxon>
    </lineage>
</organism>
<dbReference type="Proteomes" id="UP000053958">
    <property type="component" value="Unassembled WGS sequence"/>
</dbReference>
<dbReference type="RefSeq" id="XP_013330315.1">
    <property type="nucleotide sequence ID" value="XM_013474861.1"/>
</dbReference>
<dbReference type="EMBL" id="LASV01000088">
    <property type="protein sequence ID" value="KKA23703.1"/>
    <property type="molecule type" value="Genomic_DNA"/>
</dbReference>
<keyword evidence="1" id="KW-0732">Signal</keyword>
<feature type="signal peptide" evidence="1">
    <location>
        <begin position="1"/>
        <end position="24"/>
    </location>
</feature>
<dbReference type="STRING" id="1408163.A0A0F4Z1G6"/>